<protein>
    <recommendedName>
        <fullName evidence="4">PspA/IM30 family protein</fullName>
    </recommendedName>
</protein>
<feature type="coiled-coil region" evidence="2">
    <location>
        <begin position="1"/>
        <end position="82"/>
    </location>
</feature>
<organism evidence="3">
    <name type="scientific">marine sediment metagenome</name>
    <dbReference type="NCBI Taxonomy" id="412755"/>
    <lineage>
        <taxon>unclassified sequences</taxon>
        <taxon>metagenomes</taxon>
        <taxon>ecological metagenomes</taxon>
    </lineage>
</organism>
<proteinExistence type="inferred from homology"/>
<keyword evidence="2" id="KW-0175">Coiled coil</keyword>
<sequence length="126" mass="13866">IEGQQQSVDNLETASRQLAERINEAEIKLSSLISRHKAALTTVRVEKVLQGVGEATSAISEFERLEARIDKEEAKAQALAEMSAESVEEKFRALEGGDEDAEIEARLRELKQQIAGAGESSEEPTW</sequence>
<comment type="similarity">
    <text evidence="1">Belongs to the PspA/Vipp/IM30 family.</text>
</comment>
<gene>
    <name evidence="3" type="ORF">S06H3_64009</name>
</gene>
<dbReference type="AlphaFoldDB" id="X1P0I1"/>
<evidence type="ECO:0000256" key="1">
    <source>
        <dbReference type="ARBA" id="ARBA00043985"/>
    </source>
</evidence>
<dbReference type="PANTHER" id="PTHR31088:SF6">
    <property type="entry name" value="PHAGE SHOCK PROTEIN A"/>
    <property type="match status" value="1"/>
</dbReference>
<dbReference type="EMBL" id="BARV01042619">
    <property type="protein sequence ID" value="GAI49388.1"/>
    <property type="molecule type" value="Genomic_DNA"/>
</dbReference>
<name>X1P0I1_9ZZZZ</name>
<evidence type="ECO:0000313" key="3">
    <source>
        <dbReference type="EMBL" id="GAI49388.1"/>
    </source>
</evidence>
<feature type="non-terminal residue" evidence="3">
    <location>
        <position position="126"/>
    </location>
</feature>
<feature type="non-terminal residue" evidence="3">
    <location>
        <position position="1"/>
    </location>
</feature>
<dbReference type="Pfam" id="PF04012">
    <property type="entry name" value="PspA_IM30"/>
    <property type="match status" value="1"/>
</dbReference>
<comment type="caution">
    <text evidence="3">The sequence shown here is derived from an EMBL/GenBank/DDBJ whole genome shotgun (WGS) entry which is preliminary data.</text>
</comment>
<evidence type="ECO:0008006" key="4">
    <source>
        <dbReference type="Google" id="ProtNLM"/>
    </source>
</evidence>
<accession>X1P0I1</accession>
<reference evidence="3" key="1">
    <citation type="journal article" date="2014" name="Front. Microbiol.">
        <title>High frequency of phylogenetically diverse reductive dehalogenase-homologous genes in deep subseafloor sedimentary metagenomes.</title>
        <authorList>
            <person name="Kawai M."/>
            <person name="Futagami T."/>
            <person name="Toyoda A."/>
            <person name="Takaki Y."/>
            <person name="Nishi S."/>
            <person name="Hori S."/>
            <person name="Arai W."/>
            <person name="Tsubouchi T."/>
            <person name="Morono Y."/>
            <person name="Uchiyama I."/>
            <person name="Ito T."/>
            <person name="Fujiyama A."/>
            <person name="Inagaki F."/>
            <person name="Takami H."/>
        </authorList>
    </citation>
    <scope>NUCLEOTIDE SEQUENCE</scope>
    <source>
        <strain evidence="3">Expedition CK06-06</strain>
    </source>
</reference>
<evidence type="ECO:0000256" key="2">
    <source>
        <dbReference type="SAM" id="Coils"/>
    </source>
</evidence>
<dbReference type="PANTHER" id="PTHR31088">
    <property type="entry name" value="MEMBRANE-ASSOCIATED PROTEIN VIPP1, CHLOROPLASTIC"/>
    <property type="match status" value="1"/>
</dbReference>
<dbReference type="InterPro" id="IPR007157">
    <property type="entry name" value="PspA_VIPP1"/>
</dbReference>